<gene>
    <name evidence="1" type="ORF">CRENBAI_024514</name>
</gene>
<accession>A0AAV9RTC5</accession>
<sequence length="180" mass="20615">MLVSPVKARRGPPSDKQTVLNAQVLQHRKNIYVKVLQEDGSSVLSQLCHCLWWQHEVLQIQSVNKQNLILICFSFLPSGPFIERAIMSSRTSEAVWFQTEASDILEELGKELLLICINRICRGGLGIWQEWLLDAKFYANVPQRNQNYICPVSISPLAREHFLTECPRVLLEGRMSRLPS</sequence>
<reference evidence="1 2" key="1">
    <citation type="submission" date="2021-06" db="EMBL/GenBank/DDBJ databases">
        <authorList>
            <person name="Palmer J.M."/>
        </authorList>
    </citation>
    <scope>NUCLEOTIDE SEQUENCE [LARGE SCALE GENOMIC DNA]</scope>
    <source>
        <strain evidence="1 2">MEX-2019</strain>
        <tissue evidence="1">Muscle</tissue>
    </source>
</reference>
<dbReference type="EMBL" id="JAHHUM010001449">
    <property type="protein sequence ID" value="KAK5612157.1"/>
    <property type="molecule type" value="Genomic_DNA"/>
</dbReference>
<dbReference type="Proteomes" id="UP001311232">
    <property type="component" value="Unassembled WGS sequence"/>
</dbReference>
<proteinExistence type="predicted"/>
<evidence type="ECO:0000313" key="2">
    <source>
        <dbReference type="Proteomes" id="UP001311232"/>
    </source>
</evidence>
<dbReference type="AlphaFoldDB" id="A0AAV9RTC5"/>
<organism evidence="1 2">
    <name type="scientific">Crenichthys baileyi</name>
    <name type="common">White River springfish</name>
    <dbReference type="NCBI Taxonomy" id="28760"/>
    <lineage>
        <taxon>Eukaryota</taxon>
        <taxon>Metazoa</taxon>
        <taxon>Chordata</taxon>
        <taxon>Craniata</taxon>
        <taxon>Vertebrata</taxon>
        <taxon>Euteleostomi</taxon>
        <taxon>Actinopterygii</taxon>
        <taxon>Neopterygii</taxon>
        <taxon>Teleostei</taxon>
        <taxon>Neoteleostei</taxon>
        <taxon>Acanthomorphata</taxon>
        <taxon>Ovalentaria</taxon>
        <taxon>Atherinomorphae</taxon>
        <taxon>Cyprinodontiformes</taxon>
        <taxon>Goodeidae</taxon>
        <taxon>Crenichthys</taxon>
    </lineage>
</organism>
<comment type="caution">
    <text evidence="1">The sequence shown here is derived from an EMBL/GenBank/DDBJ whole genome shotgun (WGS) entry which is preliminary data.</text>
</comment>
<keyword evidence="2" id="KW-1185">Reference proteome</keyword>
<protein>
    <submittedName>
        <fullName evidence="1">Uncharacterized protein</fullName>
    </submittedName>
</protein>
<name>A0AAV9RTC5_9TELE</name>
<evidence type="ECO:0000313" key="1">
    <source>
        <dbReference type="EMBL" id="KAK5612157.1"/>
    </source>
</evidence>